<dbReference type="Proteomes" id="UP000540014">
    <property type="component" value="Unassembled WGS sequence"/>
</dbReference>
<dbReference type="InterPro" id="IPR016032">
    <property type="entry name" value="Sig_transdc_resp-reg_C-effctor"/>
</dbReference>
<keyword evidence="5" id="KW-0812">Transmembrane</keyword>
<keyword evidence="3" id="KW-0804">Transcription</keyword>
<keyword evidence="2" id="KW-0238">DNA-binding</keyword>
<dbReference type="EMBL" id="JABAFR010000050">
    <property type="protein sequence ID" value="NME45523.1"/>
    <property type="molecule type" value="Genomic_DNA"/>
</dbReference>
<dbReference type="SUPFAM" id="SSF46894">
    <property type="entry name" value="C-terminal effector domain of the bipartite response regulators"/>
    <property type="match status" value="1"/>
</dbReference>
<dbReference type="SMART" id="SM00421">
    <property type="entry name" value="HTH_LUXR"/>
    <property type="match status" value="1"/>
</dbReference>
<proteinExistence type="predicted"/>
<comment type="caution">
    <text evidence="7">The sequence shown here is derived from an EMBL/GenBank/DDBJ whole genome shotgun (WGS) entry which is preliminary data.</text>
</comment>
<dbReference type="InterPro" id="IPR000792">
    <property type="entry name" value="Tscrpt_reg_LuxR_C"/>
</dbReference>
<keyword evidence="5" id="KW-0472">Membrane</keyword>
<feature type="coiled-coil region" evidence="4">
    <location>
        <begin position="415"/>
        <end position="456"/>
    </location>
</feature>
<evidence type="ECO:0000313" key="7">
    <source>
        <dbReference type="EMBL" id="NME45523.1"/>
    </source>
</evidence>
<evidence type="ECO:0000256" key="3">
    <source>
        <dbReference type="ARBA" id="ARBA00023163"/>
    </source>
</evidence>
<organism evidence="7 8">
    <name type="scientific">Faecalicoccus pleomorphus</name>
    <dbReference type="NCBI Taxonomy" id="1323"/>
    <lineage>
        <taxon>Bacteria</taxon>
        <taxon>Bacillati</taxon>
        <taxon>Bacillota</taxon>
        <taxon>Erysipelotrichia</taxon>
        <taxon>Erysipelotrichales</taxon>
        <taxon>Erysipelotrichaceae</taxon>
        <taxon>Faecalicoccus</taxon>
    </lineage>
</organism>
<reference evidence="7 8" key="1">
    <citation type="submission" date="2020-04" db="EMBL/GenBank/DDBJ databases">
        <authorList>
            <person name="Hitch T.C.A."/>
            <person name="Wylensek D."/>
            <person name="Clavel T."/>
        </authorList>
    </citation>
    <scope>NUCLEOTIDE SEQUENCE [LARGE SCALE GENOMIC DNA]</scope>
    <source>
        <strain evidence="7 8">BSM-383-APC-22F</strain>
    </source>
</reference>
<dbReference type="RefSeq" id="WP_168966828.1">
    <property type="nucleotide sequence ID" value="NZ_JABAFR010000050.1"/>
</dbReference>
<sequence>MTYRFSQIKAIWQAEKKQGISLRKKLFLYFTSLICGFLAVVIIILNVAGILNPTEKTFERLISAQSEASLSYIKHNTSTLSANAISFSQKLSTDIKKTLSINSLSFDDLKHNPSALKTVQENTFNTAYTYMQLTPASGAFYYLNTSAKNEDNSYSGLYLKFKNLSNENTINTDVSMYHGFASIARENDIALNSTWTLETDRGVFNEIDQMMNVKNTTTAKQSTMTSLYQLPGTWEHAFFVCTPIENDKKEIIGVCGFEINSLYFKYIYKNSVSDTEHMILTIFNEKGSAYSGIISEYAATSIISAEGNFKYIQNSPFDLFRINQEKYIGKTKKFSVGGSKHYTAVIIPYSYYSYSENKTNLVIFVIFIIITLSAIGCCSILSRHYINPIINNIENLKQGTINKENLRIPEIVDLLDFLEQNDRNHEKELHELERQKQLAEQEASRIQAELDRIVDKRKKELSTENITHFMENLITLTPREKEVFNLYLKGYSGKEIINKLGFSNNALKYHNKNIYAKLGVTSRKELMQYAIILKQKQSKNTLIEM</sequence>
<dbReference type="GO" id="GO:0003677">
    <property type="term" value="F:DNA binding"/>
    <property type="evidence" value="ECO:0007669"/>
    <property type="project" value="UniProtKB-KW"/>
</dbReference>
<dbReference type="AlphaFoldDB" id="A0A7X9NJL6"/>
<keyword evidence="1" id="KW-0805">Transcription regulation</keyword>
<evidence type="ECO:0000313" key="8">
    <source>
        <dbReference type="Proteomes" id="UP000540014"/>
    </source>
</evidence>
<dbReference type="GO" id="GO:0006355">
    <property type="term" value="P:regulation of DNA-templated transcription"/>
    <property type="evidence" value="ECO:0007669"/>
    <property type="project" value="InterPro"/>
</dbReference>
<dbReference type="PANTHER" id="PTHR44688:SF16">
    <property type="entry name" value="DNA-BINDING TRANSCRIPTIONAL ACTIVATOR DEVR_DOSR"/>
    <property type="match status" value="1"/>
</dbReference>
<evidence type="ECO:0000256" key="2">
    <source>
        <dbReference type="ARBA" id="ARBA00023125"/>
    </source>
</evidence>
<dbReference type="CDD" id="cd06170">
    <property type="entry name" value="LuxR_C_like"/>
    <property type="match status" value="1"/>
</dbReference>
<dbReference type="Pfam" id="PF00196">
    <property type="entry name" value="GerE"/>
    <property type="match status" value="1"/>
</dbReference>
<accession>A0A7X9NJL6</accession>
<keyword evidence="5" id="KW-1133">Transmembrane helix</keyword>
<dbReference type="Gene3D" id="1.10.10.10">
    <property type="entry name" value="Winged helix-like DNA-binding domain superfamily/Winged helix DNA-binding domain"/>
    <property type="match status" value="1"/>
</dbReference>
<evidence type="ECO:0000256" key="4">
    <source>
        <dbReference type="SAM" id="Coils"/>
    </source>
</evidence>
<feature type="transmembrane region" description="Helical" evidence="5">
    <location>
        <begin position="26"/>
        <end position="51"/>
    </location>
</feature>
<dbReference type="PRINTS" id="PR00038">
    <property type="entry name" value="HTHLUXR"/>
</dbReference>
<protein>
    <recommendedName>
        <fullName evidence="6">HTH luxR-type domain-containing protein</fullName>
    </recommendedName>
</protein>
<feature type="transmembrane region" description="Helical" evidence="5">
    <location>
        <begin position="361"/>
        <end position="381"/>
    </location>
</feature>
<gene>
    <name evidence="7" type="ORF">HF861_11695</name>
</gene>
<evidence type="ECO:0000256" key="1">
    <source>
        <dbReference type="ARBA" id="ARBA00023015"/>
    </source>
</evidence>
<dbReference type="PANTHER" id="PTHR44688">
    <property type="entry name" value="DNA-BINDING TRANSCRIPTIONAL ACTIVATOR DEVR_DOSR"/>
    <property type="match status" value="1"/>
</dbReference>
<evidence type="ECO:0000256" key="5">
    <source>
        <dbReference type="SAM" id="Phobius"/>
    </source>
</evidence>
<feature type="domain" description="HTH luxR-type" evidence="6">
    <location>
        <begin position="469"/>
        <end position="534"/>
    </location>
</feature>
<dbReference type="InterPro" id="IPR036388">
    <property type="entry name" value="WH-like_DNA-bd_sf"/>
</dbReference>
<evidence type="ECO:0000259" key="6">
    <source>
        <dbReference type="PROSITE" id="PS50043"/>
    </source>
</evidence>
<dbReference type="PROSITE" id="PS50043">
    <property type="entry name" value="HTH_LUXR_2"/>
    <property type="match status" value="1"/>
</dbReference>
<name>A0A7X9NJL6_9FIRM</name>
<keyword evidence="4" id="KW-0175">Coiled coil</keyword>